<dbReference type="PANTHER" id="PTHR10907:SF47">
    <property type="entry name" value="REGUCALCIN"/>
    <property type="match status" value="1"/>
</dbReference>
<reference evidence="5 6" key="1">
    <citation type="journal article" date="2013" name="Antonie Van Leeuwenhoek">
        <title>Echinimonas agarilytica gen. nov., sp. nov., a new gammaproteobacterium isolated from the sea urchin Strongylocentrotus intermedius.</title>
        <authorList>
            <person name="Nedashkovskaya O.I."/>
            <person name="Stenkova A.M."/>
            <person name="Zhukova N.V."/>
            <person name="Van Trappen S."/>
            <person name="Lee J.S."/>
            <person name="Kim S.B."/>
        </authorList>
    </citation>
    <scope>NUCLEOTIDE SEQUENCE [LARGE SCALE GENOMIC DNA]</scope>
    <source>
        <strain evidence="5 6">KMM 6351</strain>
    </source>
</reference>
<feature type="binding site" evidence="3">
    <location>
        <position position="124"/>
    </location>
    <ligand>
        <name>substrate</name>
    </ligand>
</feature>
<dbReference type="GO" id="GO:0004341">
    <property type="term" value="F:gluconolactonase activity"/>
    <property type="evidence" value="ECO:0007669"/>
    <property type="project" value="TreeGrafter"/>
</dbReference>
<dbReference type="AlphaFoldDB" id="A0AA41WC05"/>
<keyword evidence="3" id="KW-0479">Metal-binding</keyword>
<dbReference type="Gene3D" id="2.120.10.30">
    <property type="entry name" value="TolB, C-terminal domain"/>
    <property type="match status" value="1"/>
</dbReference>
<dbReference type="GO" id="GO:0005509">
    <property type="term" value="F:calcium ion binding"/>
    <property type="evidence" value="ECO:0007669"/>
    <property type="project" value="TreeGrafter"/>
</dbReference>
<dbReference type="SUPFAM" id="SSF63829">
    <property type="entry name" value="Calcium-dependent phosphotriesterase"/>
    <property type="match status" value="1"/>
</dbReference>
<accession>A0AA41WC05</accession>
<dbReference type="InterPro" id="IPR011042">
    <property type="entry name" value="6-blade_b-propeller_TolB-like"/>
</dbReference>
<dbReference type="Pfam" id="PF08450">
    <property type="entry name" value="SGL"/>
    <property type="match status" value="1"/>
</dbReference>
<comment type="cofactor">
    <cofactor evidence="3">
        <name>Zn(2+)</name>
        <dbReference type="ChEBI" id="CHEBI:29105"/>
    </cofactor>
    <text evidence="3">Binds 1 divalent metal cation per subunit.</text>
</comment>
<dbReference type="Proteomes" id="UP001165393">
    <property type="component" value="Unassembled WGS sequence"/>
</dbReference>
<evidence type="ECO:0000256" key="3">
    <source>
        <dbReference type="PIRSR" id="PIRSR605511-2"/>
    </source>
</evidence>
<proteinExistence type="inferred from homology"/>
<feature type="binding site" evidence="3">
    <location>
        <position position="172"/>
    </location>
    <ligand>
        <name>a divalent metal cation</name>
        <dbReference type="ChEBI" id="CHEBI:60240"/>
    </ligand>
</feature>
<gene>
    <name evidence="5" type="ORF">NAF29_16445</name>
</gene>
<comment type="caution">
    <text evidence="5">The sequence shown here is derived from an EMBL/GenBank/DDBJ whole genome shotgun (WGS) entry which is preliminary data.</text>
</comment>
<sequence length="315" mass="34613">MSVWCMRESDVTQDSELSLVKSIDQTHALVVESQLNAELGEGPLWVAEQQSLYWVDILRKHVHCFDVINRTNKTWTFETEVTALAQREQGGFIATIRDGFAAIDFNTCTIKAIDLVESDKPGNRFNDGKIDHHGNFWAGSMDDGLTATTGALYKLSPDHQVAKMDHDYIITNGPAFSPDGHTMYHNDTGLGVIYAFDVDHQDNISNKRIFASLDMGKDGSTDGITVDSEGGIWLAHFGGARVTRYSVSGSIDRVIELPCPNITSCTFGGQNLDTLYITTARCGMTPEQLKAFPLAGSLFSCKPGFTGLQTQKFKG</sequence>
<dbReference type="PRINTS" id="PR01790">
    <property type="entry name" value="SMP30FAMILY"/>
</dbReference>
<feature type="binding site" evidence="3">
    <location>
        <position position="126"/>
    </location>
    <ligand>
        <name>substrate</name>
    </ligand>
</feature>
<evidence type="ECO:0000259" key="4">
    <source>
        <dbReference type="Pfam" id="PF08450"/>
    </source>
</evidence>
<feature type="active site" description="Proton donor/acceptor" evidence="2">
    <location>
        <position position="222"/>
    </location>
</feature>
<evidence type="ECO:0000313" key="5">
    <source>
        <dbReference type="EMBL" id="MCM2681239.1"/>
    </source>
</evidence>
<organism evidence="5 6">
    <name type="scientific">Echinimonas agarilytica</name>
    <dbReference type="NCBI Taxonomy" id="1215918"/>
    <lineage>
        <taxon>Bacteria</taxon>
        <taxon>Pseudomonadati</taxon>
        <taxon>Pseudomonadota</taxon>
        <taxon>Gammaproteobacteria</taxon>
        <taxon>Alteromonadales</taxon>
        <taxon>Echinimonadaceae</taxon>
        <taxon>Echinimonas</taxon>
    </lineage>
</organism>
<evidence type="ECO:0000256" key="1">
    <source>
        <dbReference type="ARBA" id="ARBA00008853"/>
    </source>
</evidence>
<dbReference type="RefSeq" id="WP_251262722.1">
    <property type="nucleotide sequence ID" value="NZ_JAMQGP010000009.1"/>
</dbReference>
<dbReference type="PANTHER" id="PTHR10907">
    <property type="entry name" value="REGUCALCIN"/>
    <property type="match status" value="1"/>
</dbReference>
<protein>
    <submittedName>
        <fullName evidence="5">SMP-30/gluconolactonase/LRE family protein</fullName>
    </submittedName>
</protein>
<name>A0AA41WC05_9GAMM</name>
<dbReference type="EMBL" id="JAMQGP010000009">
    <property type="protein sequence ID" value="MCM2681239.1"/>
    <property type="molecule type" value="Genomic_DNA"/>
</dbReference>
<comment type="similarity">
    <text evidence="1">Belongs to the SMP-30/CGR1 family.</text>
</comment>
<dbReference type="InterPro" id="IPR005511">
    <property type="entry name" value="SMP-30"/>
</dbReference>
<evidence type="ECO:0000313" key="6">
    <source>
        <dbReference type="Proteomes" id="UP001165393"/>
    </source>
</evidence>
<dbReference type="GO" id="GO:0019853">
    <property type="term" value="P:L-ascorbic acid biosynthetic process"/>
    <property type="evidence" value="ECO:0007669"/>
    <property type="project" value="TreeGrafter"/>
</dbReference>
<feature type="binding site" evidence="3">
    <location>
        <position position="41"/>
    </location>
    <ligand>
        <name>a divalent metal cation</name>
        <dbReference type="ChEBI" id="CHEBI:60240"/>
    </ligand>
</feature>
<dbReference type="InterPro" id="IPR013658">
    <property type="entry name" value="SGL"/>
</dbReference>
<keyword evidence="3" id="KW-0862">Zinc</keyword>
<feature type="binding site" evidence="3">
    <location>
        <position position="222"/>
    </location>
    <ligand>
        <name>a divalent metal cation</name>
        <dbReference type="ChEBI" id="CHEBI:60240"/>
    </ligand>
</feature>
<keyword evidence="6" id="KW-1185">Reference proteome</keyword>
<feature type="domain" description="SMP-30/Gluconolactonase/LRE-like region" evidence="4">
    <location>
        <begin position="39"/>
        <end position="281"/>
    </location>
</feature>
<evidence type="ECO:0000256" key="2">
    <source>
        <dbReference type="PIRSR" id="PIRSR605511-1"/>
    </source>
</evidence>